<reference evidence="3 4" key="1">
    <citation type="submission" date="2023-06" db="EMBL/GenBank/DDBJ databases">
        <title>Five Gram-positive bacteria isolated from mangrove sediments in Shenzhen, Guangdong, China.</title>
        <authorList>
            <person name="Yu S."/>
            <person name="Zheng W."/>
            <person name="Huang Y."/>
        </authorList>
    </citation>
    <scope>NUCLEOTIDE SEQUENCE [LARGE SCALE GENOMIC DNA]</scope>
    <source>
        <strain evidence="3 4">SaN35-3</strain>
    </source>
</reference>
<keyword evidence="4" id="KW-1185">Reference proteome</keyword>
<dbReference type="PANTHER" id="PTHR42059">
    <property type="entry name" value="TNT DOMAIN-CONTAINING PROTEIN"/>
    <property type="match status" value="1"/>
</dbReference>
<accession>A0ABY9JY86</accession>
<gene>
    <name evidence="3" type="ORF">LC087_18190</name>
</gene>
<organism evidence="3 4">
    <name type="scientific">Bacillus carboniphilus</name>
    <dbReference type="NCBI Taxonomy" id="86663"/>
    <lineage>
        <taxon>Bacteria</taxon>
        <taxon>Bacillati</taxon>
        <taxon>Bacillota</taxon>
        <taxon>Bacilli</taxon>
        <taxon>Bacillales</taxon>
        <taxon>Bacillaceae</taxon>
        <taxon>Bacillus</taxon>
    </lineage>
</organism>
<name>A0ABY9JY86_9BACI</name>
<dbReference type="InterPro" id="IPR025331">
    <property type="entry name" value="TNT"/>
</dbReference>
<proteinExistence type="predicted"/>
<feature type="coiled-coil region" evidence="1">
    <location>
        <begin position="57"/>
        <end position="84"/>
    </location>
</feature>
<dbReference type="RefSeq" id="WP_226542566.1">
    <property type="nucleotide sequence ID" value="NZ_CP129013.1"/>
</dbReference>
<dbReference type="Pfam" id="PF14021">
    <property type="entry name" value="TNT"/>
    <property type="match status" value="1"/>
</dbReference>
<dbReference type="PANTHER" id="PTHR42059:SF1">
    <property type="entry name" value="TNT DOMAIN-CONTAINING PROTEIN"/>
    <property type="match status" value="1"/>
</dbReference>
<dbReference type="InterPro" id="IPR053024">
    <property type="entry name" value="Fungal_surface_NADase"/>
</dbReference>
<dbReference type="Proteomes" id="UP001197974">
    <property type="component" value="Chromosome"/>
</dbReference>
<evidence type="ECO:0000313" key="3">
    <source>
        <dbReference type="EMBL" id="WLR42586.1"/>
    </source>
</evidence>
<feature type="domain" description="TNT" evidence="2">
    <location>
        <begin position="519"/>
        <end position="618"/>
    </location>
</feature>
<evidence type="ECO:0000256" key="1">
    <source>
        <dbReference type="SAM" id="Coils"/>
    </source>
</evidence>
<dbReference type="EMBL" id="CP129013">
    <property type="protein sequence ID" value="WLR42586.1"/>
    <property type="molecule type" value="Genomic_DNA"/>
</dbReference>
<protein>
    <submittedName>
        <fullName evidence="3">Glycohydrolase toxin TNT-related protein</fullName>
    </submittedName>
</protein>
<evidence type="ECO:0000259" key="2">
    <source>
        <dbReference type="Pfam" id="PF14021"/>
    </source>
</evidence>
<evidence type="ECO:0000313" key="4">
    <source>
        <dbReference type="Proteomes" id="UP001197974"/>
    </source>
</evidence>
<keyword evidence="1" id="KW-0175">Coiled coil</keyword>
<sequence length="620" mass="70338">MTFKRDLKINYGVLDGIIEQLYVYKRALENMEAALAKIFLFASQNQGKSIDSWVDRMDESKEYIKGYQEQIDDLLNLFENYVDETTSYISPLSRQAMMRVDRNDIWVNLRQMEQGISWNVPKAKQVANSKPSYSFFDDPTDSEIEKSKSNQHKLQQIEAEISNTERFLKQRMDELWRLYDTKVKQFENVDDDYGTKAVRVKNRYTNFFEGIWDSVEKDANNIYSFVKGFSVALYEIGEGILTIVKDAGVIYLSQEIPDSIEPEWLQKTANETVEKYAASLKQIIEDPMSVVESIGQSVSDTYEEEGVMYVAGSASTSFIPLVGQVGKASKVGKLASKVDANKPVSGTIKPKTQDLVGSHPAFQGVKQGTVQFVKDVKNGAVLFLDGARGGFKRLNNPDGNFAYAMNGPRNVLDSQFVNNNLSHVMSSVNRVDGKDSTMTKTKLEEVEGSRKSDHVISDQDRERLKGWAFPPSDELYVKYKHVYDNPEFFNQETGDINWPGTNGDPNIDGFVNGEFEIETLEPGKMIDRYGSNPSGQYFSPAGSSYESRALPPFMSEQPYTKYKVLKEFKVKSGLIAPWFDEVGEGIQYNSTMDIFDIYGQPYEATVQNLKDLKYIEEIKD</sequence>